<gene>
    <name evidence="1" type="ORF">ACFQ16_27690</name>
</gene>
<reference evidence="2" key="1">
    <citation type="journal article" date="2019" name="Int. J. Syst. Evol. Microbiol.">
        <title>The Global Catalogue of Microorganisms (GCM) 10K type strain sequencing project: providing services to taxonomists for standard genome sequencing and annotation.</title>
        <authorList>
            <consortium name="The Broad Institute Genomics Platform"/>
            <consortium name="The Broad Institute Genome Sequencing Center for Infectious Disease"/>
            <person name="Wu L."/>
            <person name="Ma J."/>
        </authorList>
    </citation>
    <scope>NUCLEOTIDE SEQUENCE [LARGE SCALE GENOMIC DNA]</scope>
    <source>
        <strain evidence="2">CCUG 56401</strain>
    </source>
</reference>
<name>A0ABW3G028_9PSEU</name>
<evidence type="ECO:0000313" key="1">
    <source>
        <dbReference type="EMBL" id="MFD0923542.1"/>
    </source>
</evidence>
<keyword evidence="2" id="KW-1185">Reference proteome</keyword>
<evidence type="ECO:0000313" key="2">
    <source>
        <dbReference type="Proteomes" id="UP001597018"/>
    </source>
</evidence>
<organism evidence="1 2">
    <name type="scientific">Saccharopolyspora rosea</name>
    <dbReference type="NCBI Taxonomy" id="524884"/>
    <lineage>
        <taxon>Bacteria</taxon>
        <taxon>Bacillati</taxon>
        <taxon>Actinomycetota</taxon>
        <taxon>Actinomycetes</taxon>
        <taxon>Pseudonocardiales</taxon>
        <taxon>Pseudonocardiaceae</taxon>
        <taxon>Saccharopolyspora</taxon>
    </lineage>
</organism>
<comment type="caution">
    <text evidence="1">The sequence shown here is derived from an EMBL/GenBank/DDBJ whole genome shotgun (WGS) entry which is preliminary data.</text>
</comment>
<dbReference type="EMBL" id="JBHTIW010000036">
    <property type="protein sequence ID" value="MFD0923542.1"/>
    <property type="molecule type" value="Genomic_DNA"/>
</dbReference>
<accession>A0ABW3G028</accession>
<sequence length="43" mass="4953">MTAKRILLAQAALLGVVLVAMLVRELPGLVREIRMWRMARLHR</sequence>
<dbReference type="RefSeq" id="WP_345600670.1">
    <property type="nucleotide sequence ID" value="NZ_BAABLT010000012.1"/>
</dbReference>
<dbReference type="Proteomes" id="UP001597018">
    <property type="component" value="Unassembled WGS sequence"/>
</dbReference>
<proteinExistence type="predicted"/>
<protein>
    <submittedName>
        <fullName evidence="1">Uncharacterized protein</fullName>
    </submittedName>
</protein>